<evidence type="ECO:0000256" key="2">
    <source>
        <dbReference type="ARBA" id="ARBA00022723"/>
    </source>
</evidence>
<feature type="signal peptide" evidence="5">
    <location>
        <begin position="1"/>
        <end position="24"/>
    </location>
</feature>
<evidence type="ECO:0000256" key="3">
    <source>
        <dbReference type="ARBA" id="ARBA00022729"/>
    </source>
</evidence>
<dbReference type="SUPFAM" id="SSF53850">
    <property type="entry name" value="Periplasmic binding protein-like II"/>
    <property type="match status" value="1"/>
</dbReference>
<dbReference type="Proteomes" id="UP000030466">
    <property type="component" value="Unassembled WGS sequence"/>
</dbReference>
<dbReference type="Pfam" id="PF13531">
    <property type="entry name" value="SBP_bac_11"/>
    <property type="match status" value="1"/>
</dbReference>
<accession>A0A0A6VSK0</accession>
<evidence type="ECO:0000313" key="7">
    <source>
        <dbReference type="Proteomes" id="UP000030466"/>
    </source>
</evidence>
<feature type="chain" id="PRO_5038443991" evidence="5">
    <location>
        <begin position="25"/>
        <end position="252"/>
    </location>
</feature>
<organism evidence="6 7">
    <name type="scientific">Kocuria rosea subsp. polaris</name>
    <dbReference type="NCBI Taxonomy" id="136273"/>
    <lineage>
        <taxon>Bacteria</taxon>
        <taxon>Bacillati</taxon>
        <taxon>Actinomycetota</taxon>
        <taxon>Actinomycetes</taxon>
        <taxon>Micrococcales</taxon>
        <taxon>Micrococcaceae</taxon>
        <taxon>Kocuria</taxon>
    </lineage>
</organism>
<keyword evidence="4" id="KW-0500">Molybdenum</keyword>
<comment type="caution">
    <text evidence="6">The sequence shown here is derived from an EMBL/GenBank/DDBJ whole genome shotgun (WGS) entry which is preliminary data.</text>
</comment>
<gene>
    <name evidence="6" type="ORF">GY22_07600</name>
</gene>
<keyword evidence="3 5" id="KW-0732">Signal</keyword>
<dbReference type="PROSITE" id="PS51257">
    <property type="entry name" value="PROKAR_LIPOPROTEIN"/>
    <property type="match status" value="1"/>
</dbReference>
<feature type="binding site" evidence="4">
    <location>
        <position position="170"/>
    </location>
    <ligand>
        <name>molybdate</name>
        <dbReference type="ChEBI" id="CHEBI:36264"/>
    </ligand>
</feature>
<dbReference type="RefSeq" id="WP_035925552.1">
    <property type="nucleotide sequence ID" value="NZ_JSUH01000005.1"/>
</dbReference>
<keyword evidence="7" id="KW-1185">Reference proteome</keyword>
<protein>
    <submittedName>
        <fullName evidence="6">Molybdate-binding protein</fullName>
    </submittedName>
</protein>
<proteinExistence type="inferred from homology"/>
<dbReference type="EMBL" id="JSUH01000005">
    <property type="protein sequence ID" value="KHD97940.1"/>
    <property type="molecule type" value="Genomic_DNA"/>
</dbReference>
<dbReference type="InterPro" id="IPR005950">
    <property type="entry name" value="ModA"/>
</dbReference>
<dbReference type="AlphaFoldDB" id="A0A0A6VSK0"/>
<evidence type="ECO:0000256" key="5">
    <source>
        <dbReference type="SAM" id="SignalP"/>
    </source>
</evidence>
<dbReference type="PANTHER" id="PTHR30632:SF0">
    <property type="entry name" value="SULFATE-BINDING PROTEIN"/>
    <property type="match status" value="1"/>
</dbReference>
<dbReference type="GO" id="GO:0030973">
    <property type="term" value="F:molybdate ion binding"/>
    <property type="evidence" value="ECO:0007669"/>
    <property type="project" value="TreeGrafter"/>
</dbReference>
<name>A0A0A6VSK0_KOCRO</name>
<sequence>MRTRAPAAAVLLAALGLGATGCGAGGDPATVLDVHAAASLTGTFTELAEQFEAQHPGVEVSLSFAGSSTLVQQLTEGAPADVLATADERSMAGAVAAGLVDGEPEVFATNVLTVVVPAGNPAGVASFRELAEPGVQVVVCAPQVPCGAAGERVQEFSGVRLSPVSEEGSVTDVLGKVVSGQADAGLVYATDARSAGDAVEVVEVPQAAQAVTRSPVAALADSEEPELARQFTELVAGDRGREVLAGAGFGAP</sequence>
<dbReference type="NCBIfam" id="TIGR01256">
    <property type="entry name" value="modA"/>
    <property type="match status" value="1"/>
</dbReference>
<dbReference type="PIRSF" id="PIRSF004846">
    <property type="entry name" value="ModA"/>
    <property type="match status" value="1"/>
</dbReference>
<feature type="binding site" evidence="4">
    <location>
        <position position="188"/>
    </location>
    <ligand>
        <name>molybdate</name>
        <dbReference type="ChEBI" id="CHEBI:36264"/>
    </ligand>
</feature>
<dbReference type="Gene3D" id="3.40.190.10">
    <property type="entry name" value="Periplasmic binding protein-like II"/>
    <property type="match status" value="2"/>
</dbReference>
<dbReference type="CDD" id="cd13538">
    <property type="entry name" value="PBP2_ModA_like_1"/>
    <property type="match status" value="1"/>
</dbReference>
<evidence type="ECO:0000313" key="6">
    <source>
        <dbReference type="EMBL" id="KHD97940.1"/>
    </source>
</evidence>
<reference evidence="6 7" key="1">
    <citation type="journal article" date="2003" name="Int. J. Syst. Evol. Microbiol.">
        <title>Kocuria polaris sp. nov., an orange-pigmented psychrophilic bacterium isolated from an Antarctic cyanobacterial mat sample.</title>
        <authorList>
            <person name="Reddy G.S."/>
            <person name="Prakash J.S."/>
            <person name="Prabahar V."/>
            <person name="Matsumoto G.I."/>
            <person name="Stackebrandt E."/>
            <person name="Shivaji S."/>
        </authorList>
    </citation>
    <scope>NUCLEOTIDE SEQUENCE [LARGE SCALE GENOMIC DNA]</scope>
    <source>
        <strain evidence="6 7">CMS 76or</strain>
    </source>
</reference>
<dbReference type="GO" id="GO:0015689">
    <property type="term" value="P:molybdate ion transport"/>
    <property type="evidence" value="ECO:0007669"/>
    <property type="project" value="InterPro"/>
</dbReference>
<dbReference type="OrthoDB" id="9785015at2"/>
<evidence type="ECO:0000256" key="4">
    <source>
        <dbReference type="PIRSR" id="PIRSR004846-1"/>
    </source>
</evidence>
<comment type="similarity">
    <text evidence="1">Belongs to the bacterial solute-binding protein ModA family.</text>
</comment>
<keyword evidence="2 4" id="KW-0479">Metal-binding</keyword>
<evidence type="ECO:0000256" key="1">
    <source>
        <dbReference type="ARBA" id="ARBA00009175"/>
    </source>
</evidence>
<dbReference type="GO" id="GO:0046872">
    <property type="term" value="F:metal ion binding"/>
    <property type="evidence" value="ECO:0007669"/>
    <property type="project" value="UniProtKB-KW"/>
</dbReference>
<feature type="binding site" evidence="4">
    <location>
        <position position="39"/>
    </location>
    <ligand>
        <name>molybdate</name>
        <dbReference type="ChEBI" id="CHEBI:36264"/>
    </ligand>
</feature>
<dbReference type="PANTHER" id="PTHR30632">
    <property type="entry name" value="MOLYBDATE-BINDING PERIPLASMIC PROTEIN"/>
    <property type="match status" value="1"/>
</dbReference>
<dbReference type="InterPro" id="IPR050682">
    <property type="entry name" value="ModA/WtpA"/>
</dbReference>
<feature type="binding site" evidence="4">
    <location>
        <position position="67"/>
    </location>
    <ligand>
        <name>molybdate</name>
        <dbReference type="ChEBI" id="CHEBI:36264"/>
    </ligand>
</feature>